<evidence type="ECO:0000313" key="3">
    <source>
        <dbReference type="Proteomes" id="UP000193900"/>
    </source>
</evidence>
<gene>
    <name evidence="2" type="ORF">ROA7023_03798</name>
</gene>
<accession>A0A1Y5U1T3</accession>
<keyword evidence="3" id="KW-1185">Reference proteome</keyword>
<organism evidence="2 3">
    <name type="scientific">Roseisalinus antarcticus</name>
    <dbReference type="NCBI Taxonomy" id="254357"/>
    <lineage>
        <taxon>Bacteria</taxon>
        <taxon>Pseudomonadati</taxon>
        <taxon>Pseudomonadota</taxon>
        <taxon>Alphaproteobacteria</taxon>
        <taxon>Rhodobacterales</taxon>
        <taxon>Roseobacteraceae</taxon>
        <taxon>Roseisalinus</taxon>
    </lineage>
</organism>
<sequence>MSDRDVPIASVTTFNPAGISRDVGNLANPSLIGAVEHRVSAGDIVSLAGRTYLDGDVVIYDLDTIDLSSPWALWSHILTAHVDQWSREGLYDLTSGYSTPVAPTPRSGEPVVVAG</sequence>
<dbReference type="EMBL" id="FWFZ01000030">
    <property type="protein sequence ID" value="SLN74413.1"/>
    <property type="molecule type" value="Genomic_DNA"/>
</dbReference>
<evidence type="ECO:0000313" key="2">
    <source>
        <dbReference type="EMBL" id="SLN74413.1"/>
    </source>
</evidence>
<evidence type="ECO:0000256" key="1">
    <source>
        <dbReference type="SAM" id="MobiDB-lite"/>
    </source>
</evidence>
<protein>
    <submittedName>
        <fullName evidence="2">Uncharacterized protein</fullName>
    </submittedName>
</protein>
<dbReference type="Proteomes" id="UP000193900">
    <property type="component" value="Unassembled WGS sequence"/>
</dbReference>
<feature type="region of interest" description="Disordered" evidence="1">
    <location>
        <begin position="96"/>
        <end position="115"/>
    </location>
</feature>
<name>A0A1Y5U1T3_9RHOB</name>
<proteinExistence type="predicted"/>
<dbReference type="AlphaFoldDB" id="A0A1Y5U1T3"/>
<reference evidence="2 3" key="1">
    <citation type="submission" date="2017-03" db="EMBL/GenBank/DDBJ databases">
        <authorList>
            <person name="Afonso C.L."/>
            <person name="Miller P.J."/>
            <person name="Scott M.A."/>
            <person name="Spackman E."/>
            <person name="Goraichik I."/>
            <person name="Dimitrov K.M."/>
            <person name="Suarez D.L."/>
            <person name="Swayne D.E."/>
        </authorList>
    </citation>
    <scope>NUCLEOTIDE SEQUENCE [LARGE SCALE GENOMIC DNA]</scope>
    <source>
        <strain evidence="2 3">CECT 7023</strain>
    </source>
</reference>